<proteinExistence type="predicted"/>
<accession>E9KII2</accession>
<reference evidence="1 2" key="1">
    <citation type="journal article" date="2011" name="Virol. J.">
        <title>Complete genome sequence of the lytic Pseudomonas fluorescens phage phiIBB-PF7A.</title>
        <authorList>
            <person name="Sillankorva S."/>
            <person name="Kluskens L.D."/>
            <person name="Lingohr E.J."/>
            <person name="Kropinski A.M."/>
            <person name="Neubauer P."/>
            <person name="Azeredo J."/>
        </authorList>
    </citation>
    <scope>NUCLEOTIDE SEQUENCE [LARGE SCALE GENOMIC DNA]</scope>
</reference>
<dbReference type="EMBL" id="GU583987">
    <property type="protein sequence ID" value="ADV35707.1"/>
    <property type="molecule type" value="Genomic_DNA"/>
</dbReference>
<sequence>MARLDMHVTGLEYDLSLEENAQGQQGFTVTYGAQVNHYERFDEAFMDFNESLSHALALQGL</sequence>
<evidence type="ECO:0000313" key="1">
    <source>
        <dbReference type="EMBL" id="ADV35707.1"/>
    </source>
</evidence>
<dbReference type="RefSeq" id="YP_004306362.1">
    <property type="nucleotide sequence ID" value="NC_015264.1"/>
</dbReference>
<name>E9KII2_9CAUD</name>
<dbReference type="GeneID" id="10323830"/>
<protein>
    <submittedName>
        <fullName evidence="1">Uncharacterized protein</fullName>
    </submittedName>
</protein>
<dbReference type="KEGG" id="vg:10323830"/>
<organism evidence="1 2">
    <name type="scientific">Pseudomonas phage phiIBB-PF7A</name>
    <dbReference type="NCBI Taxonomy" id="942165"/>
    <lineage>
        <taxon>Viruses</taxon>
        <taxon>Duplodnaviria</taxon>
        <taxon>Heunggongvirae</taxon>
        <taxon>Uroviricota</taxon>
        <taxon>Caudoviricetes</taxon>
        <taxon>Autographivirales</taxon>
        <taxon>Autotranscriptaviridae</taxon>
        <taxon>Studiervirinae</taxon>
        <taxon>Pifdecavirus</taxon>
        <taxon>Pifdecavirus IBBPF7A</taxon>
    </lineage>
</organism>
<dbReference type="Proteomes" id="UP000007475">
    <property type="component" value="Segment"/>
</dbReference>
<keyword evidence="2" id="KW-1185">Reference proteome</keyword>
<evidence type="ECO:0000313" key="2">
    <source>
        <dbReference type="Proteomes" id="UP000007475"/>
    </source>
</evidence>
<gene>
    <name evidence="1" type="ORF">phiIBB-PF7Ap42</name>
</gene>